<sequence>MIKAKLFVLGTVRELLWTDLEYNRFLNHKTGRCGEIPLGGLITLVFASGYDDDRLLRWMTHSRKGELCSLTEGEIVFYLGNFDGIVLFKYRFNDAALIYWKEKFTAVGEEPMTVTVTISAAIQEVKGVTLVKPWQESWISPSEQMPYQSEETEDNEPKVIDYYITDLENNKNPEYKVGDQIYVVAKTKNMIGKELTMNLANKTKDFKYKGKLLPNDKLENYPIGSNTERIKLEIVGQQKLSN</sequence>
<protein>
    <submittedName>
        <fullName evidence="1">Uncharacterized protein</fullName>
    </submittedName>
</protein>
<evidence type="ECO:0000313" key="2">
    <source>
        <dbReference type="Proteomes" id="UP000601108"/>
    </source>
</evidence>
<gene>
    <name evidence="1" type="ORF">GCM10007384_19420</name>
</gene>
<comment type="caution">
    <text evidence="1">The sequence shown here is derived from an EMBL/GenBank/DDBJ whole genome shotgun (WGS) entry which is preliminary data.</text>
</comment>
<keyword evidence="2" id="KW-1185">Reference proteome</keyword>
<dbReference type="EMBL" id="BMWS01000011">
    <property type="protein sequence ID" value="GGX18057.1"/>
    <property type="molecule type" value="Genomic_DNA"/>
</dbReference>
<name>A0A918JUT2_9FLAO</name>
<dbReference type="GO" id="GO:0033104">
    <property type="term" value="C:type VI protein secretion system complex"/>
    <property type="evidence" value="ECO:0007669"/>
    <property type="project" value="InterPro"/>
</dbReference>
<dbReference type="AlphaFoldDB" id="A0A918JUT2"/>
<dbReference type="Proteomes" id="UP000601108">
    <property type="component" value="Unassembled WGS sequence"/>
</dbReference>
<dbReference type="InterPro" id="IPR041408">
    <property type="entry name" value="Hcp_Tssd"/>
</dbReference>
<reference evidence="1 2" key="1">
    <citation type="journal article" date="2014" name="Int. J. Syst. Evol. Microbiol.">
        <title>Complete genome sequence of Corynebacterium casei LMG S-19264T (=DSM 44701T), isolated from a smear-ripened cheese.</title>
        <authorList>
            <consortium name="US DOE Joint Genome Institute (JGI-PGF)"/>
            <person name="Walter F."/>
            <person name="Albersmeier A."/>
            <person name="Kalinowski J."/>
            <person name="Ruckert C."/>
        </authorList>
    </citation>
    <scope>NUCLEOTIDE SEQUENCE [LARGE SCALE GENOMIC DNA]</scope>
    <source>
        <strain evidence="1 2">KCTC 12285</strain>
    </source>
</reference>
<dbReference type="Pfam" id="PF17642">
    <property type="entry name" value="TssD"/>
    <property type="match status" value="1"/>
</dbReference>
<dbReference type="RefSeq" id="WP_027414356.1">
    <property type="nucleotide sequence ID" value="NZ_BMWS01000011.1"/>
</dbReference>
<organism evidence="1 2">
    <name type="scientific">Aquimarina muelleri</name>
    <dbReference type="NCBI Taxonomy" id="279356"/>
    <lineage>
        <taxon>Bacteria</taxon>
        <taxon>Pseudomonadati</taxon>
        <taxon>Bacteroidota</taxon>
        <taxon>Flavobacteriia</taxon>
        <taxon>Flavobacteriales</taxon>
        <taxon>Flavobacteriaceae</taxon>
        <taxon>Aquimarina</taxon>
    </lineage>
</organism>
<accession>A0A918JUT2</accession>
<proteinExistence type="predicted"/>
<evidence type="ECO:0000313" key="1">
    <source>
        <dbReference type="EMBL" id="GGX18057.1"/>
    </source>
</evidence>